<dbReference type="AlphaFoldDB" id="A0A1S1NRF1"/>
<dbReference type="PANTHER" id="PTHR30561">
    <property type="entry name" value="SMR FAMILY PROTON-DEPENDENT DRUG EFFLUX TRANSPORTER SUGE"/>
    <property type="match status" value="1"/>
</dbReference>
<comment type="similarity">
    <text evidence="7 8">Belongs to the drug/metabolite transporter (DMT) superfamily. Small multidrug resistance (SMR) (TC 2.A.7.1) family.</text>
</comment>
<sequence length="112" mass="11857">MSWLPYVYLVIAIIAEVIATNALKASASFTRLTPSLITIGGYGLAMYLLSRVLKTLPVGIAYAIWAGLGMVLTLLVAMVLFGERPDLPAFIGIGLIVAGVTVLQLFSGMNAQ</sequence>
<evidence type="ECO:0000256" key="4">
    <source>
        <dbReference type="ARBA" id="ARBA00022692"/>
    </source>
</evidence>
<keyword evidence="10" id="KW-1185">Reference proteome</keyword>
<organism evidence="9 10">
    <name type="scientific">Kushneria phosphatilytica</name>
    <dbReference type="NCBI Taxonomy" id="657387"/>
    <lineage>
        <taxon>Bacteria</taxon>
        <taxon>Pseudomonadati</taxon>
        <taxon>Pseudomonadota</taxon>
        <taxon>Gammaproteobacteria</taxon>
        <taxon>Oceanospirillales</taxon>
        <taxon>Halomonadaceae</taxon>
        <taxon>Kushneria</taxon>
    </lineage>
</organism>
<evidence type="ECO:0000256" key="2">
    <source>
        <dbReference type="ARBA" id="ARBA00022448"/>
    </source>
</evidence>
<evidence type="ECO:0000313" key="9">
    <source>
        <dbReference type="EMBL" id="QEL10168.1"/>
    </source>
</evidence>
<dbReference type="InterPro" id="IPR045324">
    <property type="entry name" value="Small_multidrug_res"/>
</dbReference>
<dbReference type="KEGG" id="kuy:FY550_02810"/>
<dbReference type="STRING" id="657387.BH688_15875"/>
<keyword evidence="6" id="KW-0472">Membrane</keyword>
<keyword evidence="3" id="KW-1003">Cell membrane</keyword>
<evidence type="ECO:0000313" key="10">
    <source>
        <dbReference type="Proteomes" id="UP000322553"/>
    </source>
</evidence>
<dbReference type="Gene3D" id="1.10.3730.20">
    <property type="match status" value="1"/>
</dbReference>
<dbReference type="InterPro" id="IPR037185">
    <property type="entry name" value="EmrE-like"/>
</dbReference>
<dbReference type="Proteomes" id="UP000322553">
    <property type="component" value="Chromosome"/>
</dbReference>
<reference evidence="9 10" key="1">
    <citation type="submission" date="2019-08" db="EMBL/GenBank/DDBJ databases">
        <title>Complete genome sequence of Kushneria sp. YCWA18, a halophilic phosphate-solubilizing bacterium isolated from Daqiao saltern in China.</title>
        <authorList>
            <person name="Du G.-X."/>
            <person name="Qu L.-Y."/>
        </authorList>
    </citation>
    <scope>NUCLEOTIDE SEQUENCE [LARGE SCALE GENOMIC DNA]</scope>
    <source>
        <strain evidence="9 10">YCWA18</strain>
    </source>
</reference>
<keyword evidence="2" id="KW-0813">Transport</keyword>
<dbReference type="GO" id="GO:0015199">
    <property type="term" value="F:amino-acid betaine transmembrane transporter activity"/>
    <property type="evidence" value="ECO:0007669"/>
    <property type="project" value="TreeGrafter"/>
</dbReference>
<evidence type="ECO:0000256" key="8">
    <source>
        <dbReference type="RuleBase" id="RU003942"/>
    </source>
</evidence>
<keyword evidence="4 8" id="KW-0812">Transmembrane</keyword>
<comment type="subcellular location">
    <subcellularLocation>
        <location evidence="1 8">Cell membrane</location>
        <topology evidence="1 8">Multi-pass membrane protein</topology>
    </subcellularLocation>
</comment>
<name>A0A1S1NRF1_9GAMM</name>
<evidence type="ECO:0000256" key="3">
    <source>
        <dbReference type="ARBA" id="ARBA00022475"/>
    </source>
</evidence>
<dbReference type="SUPFAM" id="SSF103481">
    <property type="entry name" value="Multidrug resistance efflux transporter EmrE"/>
    <property type="match status" value="1"/>
</dbReference>
<dbReference type="InterPro" id="IPR000390">
    <property type="entry name" value="Small_drug/metabolite_transptr"/>
</dbReference>
<dbReference type="PANTHER" id="PTHR30561:SF1">
    <property type="entry name" value="MULTIDRUG TRANSPORTER EMRE"/>
    <property type="match status" value="1"/>
</dbReference>
<dbReference type="Pfam" id="PF00893">
    <property type="entry name" value="Multi_Drug_Res"/>
    <property type="match status" value="1"/>
</dbReference>
<dbReference type="GO" id="GO:0031460">
    <property type="term" value="P:glycine betaine transport"/>
    <property type="evidence" value="ECO:0007669"/>
    <property type="project" value="TreeGrafter"/>
</dbReference>
<evidence type="ECO:0000256" key="1">
    <source>
        <dbReference type="ARBA" id="ARBA00004651"/>
    </source>
</evidence>
<protein>
    <submittedName>
        <fullName evidence="9">Multidrug efflux SMR transporter</fullName>
    </submittedName>
</protein>
<evidence type="ECO:0000256" key="7">
    <source>
        <dbReference type="ARBA" id="ARBA00038032"/>
    </source>
</evidence>
<dbReference type="FunFam" id="1.10.3730.20:FF:000001">
    <property type="entry name" value="Quaternary ammonium compound resistance transporter SugE"/>
    <property type="match status" value="1"/>
</dbReference>
<dbReference type="GO" id="GO:1990961">
    <property type="term" value="P:xenobiotic detoxification by transmembrane export across the plasma membrane"/>
    <property type="evidence" value="ECO:0007669"/>
    <property type="project" value="UniProtKB-ARBA"/>
</dbReference>
<proteinExistence type="inferred from homology"/>
<evidence type="ECO:0000256" key="5">
    <source>
        <dbReference type="ARBA" id="ARBA00022989"/>
    </source>
</evidence>
<dbReference type="RefSeq" id="WP_070981511.1">
    <property type="nucleotide sequence ID" value="NZ_CP043420.1"/>
</dbReference>
<dbReference type="GO" id="GO:0015297">
    <property type="term" value="F:antiporter activity"/>
    <property type="evidence" value="ECO:0007669"/>
    <property type="project" value="TreeGrafter"/>
</dbReference>
<dbReference type="EMBL" id="CP043420">
    <property type="protein sequence ID" value="QEL10168.1"/>
    <property type="molecule type" value="Genomic_DNA"/>
</dbReference>
<gene>
    <name evidence="9" type="ORF">FY550_02810</name>
</gene>
<dbReference type="GO" id="GO:0005886">
    <property type="term" value="C:plasma membrane"/>
    <property type="evidence" value="ECO:0007669"/>
    <property type="project" value="UniProtKB-SubCell"/>
</dbReference>
<evidence type="ECO:0000256" key="6">
    <source>
        <dbReference type="ARBA" id="ARBA00023136"/>
    </source>
</evidence>
<dbReference type="GO" id="GO:0015220">
    <property type="term" value="F:choline transmembrane transporter activity"/>
    <property type="evidence" value="ECO:0007669"/>
    <property type="project" value="TreeGrafter"/>
</dbReference>
<keyword evidence="5" id="KW-1133">Transmembrane helix</keyword>
<dbReference type="OrthoDB" id="9808638at2"/>
<accession>A0A1S1NRF1</accession>